<reference evidence="2 3" key="1">
    <citation type="journal article" date="2011" name="Stand. Genomic Sci.">
        <title>High quality draft genome sequence of Segniliparus rugosus CDC 945(T)= (ATCC BAA-974(T)).</title>
        <authorList>
            <person name="Earl A.M."/>
            <person name="Desjardins C.A."/>
            <person name="Fitzgerald M.G."/>
            <person name="Arachchi H.M."/>
            <person name="Zeng Q."/>
            <person name="Mehta T."/>
            <person name="Griggs A."/>
            <person name="Birren B.W."/>
            <person name="Toney N.C."/>
            <person name="Carr J."/>
            <person name="Posey J."/>
            <person name="Butler W.R."/>
        </authorList>
    </citation>
    <scope>NUCLEOTIDE SEQUENCE [LARGE SCALE GENOMIC DNA]</scope>
    <source>
        <strain evidence="3">ATCC BAA-974 / DSM 45345 / CCUG 50838 / CIP 108380 / JCM 13579 / CDC 945</strain>
    </source>
</reference>
<name>E5XSH2_SEGRC</name>
<evidence type="ECO:0000313" key="3">
    <source>
        <dbReference type="Proteomes" id="UP000004816"/>
    </source>
</evidence>
<evidence type="ECO:0000313" key="2">
    <source>
        <dbReference type="EMBL" id="EFV12708.2"/>
    </source>
</evidence>
<dbReference type="EMBL" id="ACZI02000002">
    <property type="protein sequence ID" value="EFV12708.2"/>
    <property type="molecule type" value="Genomic_DNA"/>
</dbReference>
<sequence length="172" mass="17758">MVFHNIFDFSRSSSEATAAAENGISGYLATQPAEPISVPPHDPSEPFADNGLRDPKIVRETLPEAQSVFDWLGTLTGAIRQSADKQEAANNDPNTTIDPSESIVTTGAAHNSEATGVVHMPTVQAPGAPAVQQPPRPSAPPPQQAPAPTAPTAPPPPPPPTTSPSPEPPTTA</sequence>
<accession>E5XSH2</accession>
<dbReference type="OrthoDB" id="3994189at2"/>
<feature type="compositionally biased region" description="Pro residues" evidence="1">
    <location>
        <begin position="132"/>
        <end position="172"/>
    </location>
</feature>
<dbReference type="AlphaFoldDB" id="E5XSH2"/>
<dbReference type="HOGENOM" id="CLU_132669_0_0_11"/>
<feature type="region of interest" description="Disordered" evidence="1">
    <location>
        <begin position="31"/>
        <end position="52"/>
    </location>
</feature>
<dbReference type="RefSeq" id="WP_021030340.1">
    <property type="nucleotide sequence ID" value="NZ_KI391953.1"/>
</dbReference>
<feature type="compositionally biased region" description="Polar residues" evidence="1">
    <location>
        <begin position="88"/>
        <end position="114"/>
    </location>
</feature>
<feature type="compositionally biased region" description="Low complexity" evidence="1">
    <location>
        <begin position="121"/>
        <end position="131"/>
    </location>
</feature>
<organism evidence="2 3">
    <name type="scientific">Segniliparus rugosus (strain ATCC BAA-974 / DSM 45345 / CCUG 50838 / CIP 108380 / JCM 13579 / CDC 945)</name>
    <dbReference type="NCBI Taxonomy" id="679197"/>
    <lineage>
        <taxon>Bacteria</taxon>
        <taxon>Bacillati</taxon>
        <taxon>Actinomycetota</taxon>
        <taxon>Actinomycetes</taxon>
        <taxon>Mycobacteriales</taxon>
        <taxon>Segniliparaceae</taxon>
        <taxon>Segniliparus</taxon>
    </lineage>
</organism>
<protein>
    <submittedName>
        <fullName evidence="2">Uncharacterized protein</fullName>
    </submittedName>
</protein>
<feature type="region of interest" description="Disordered" evidence="1">
    <location>
        <begin position="82"/>
        <end position="172"/>
    </location>
</feature>
<dbReference type="Proteomes" id="UP000004816">
    <property type="component" value="Unassembled WGS sequence"/>
</dbReference>
<dbReference type="STRING" id="679197.HMPREF9336_02444"/>
<keyword evidence="3" id="KW-1185">Reference proteome</keyword>
<proteinExistence type="predicted"/>
<evidence type="ECO:0000256" key="1">
    <source>
        <dbReference type="SAM" id="MobiDB-lite"/>
    </source>
</evidence>
<gene>
    <name evidence="2" type="ORF">HMPREF9336_02444</name>
</gene>
<comment type="caution">
    <text evidence="2">The sequence shown here is derived from an EMBL/GenBank/DDBJ whole genome shotgun (WGS) entry which is preliminary data.</text>
</comment>